<evidence type="ECO:0000256" key="3">
    <source>
        <dbReference type="ARBA" id="ARBA00022676"/>
    </source>
</evidence>
<name>A0ABV1K3L7_9PSEU</name>
<accession>A0ABV1K3L7</accession>
<gene>
    <name evidence="5" type="ORF">WIS52_01070</name>
</gene>
<evidence type="ECO:0000313" key="6">
    <source>
        <dbReference type="Proteomes" id="UP001494902"/>
    </source>
</evidence>
<keyword evidence="3 5" id="KW-0328">Glycosyltransferase</keyword>
<sequence>MNHTLSALVVVITYRSGDVAADLAATVSRWLAGGPDRAAVFLDNSDDHECVATARAAVDPSVIDRFVAEVAPNNLGFSFGVNHAVELGRRRWGEPRVVLLHNPDVATSAQVLERVVMLAVEPGIGIAAPTLRAPDGAVDRGSARRVWNKRRLFATLVGLPALPPLLGTPRRSIPVEGPGVHDVAFTSGAYMAIRREVFGTGLDTRLPMYLEDQEICHRAHDLGYRVVVSGDLSAEHVGGVSRKSNTAQRRALRLMELVVAPCLSLMDTSGIGERPLKMLVGAAGLTRGALALPASLGQRGERAAWLRDQLTLAAWFVSWAMTPGRIGDVEWNRATRPAEAG</sequence>
<dbReference type="Gene3D" id="3.90.550.10">
    <property type="entry name" value="Spore Coat Polysaccharide Biosynthesis Protein SpsA, Chain A"/>
    <property type="match status" value="1"/>
</dbReference>
<dbReference type="EC" id="2.4.-.-" evidence="5"/>
<dbReference type="EMBL" id="JBEDNQ010000001">
    <property type="protein sequence ID" value="MEQ3549046.1"/>
    <property type="molecule type" value="Genomic_DNA"/>
</dbReference>
<dbReference type="SUPFAM" id="SSF53448">
    <property type="entry name" value="Nucleotide-diphospho-sugar transferases"/>
    <property type="match status" value="1"/>
</dbReference>
<evidence type="ECO:0000256" key="1">
    <source>
        <dbReference type="ARBA" id="ARBA00004776"/>
    </source>
</evidence>
<organism evidence="5 6">
    <name type="scientific">Pseudonocardia nematodicida</name>
    <dbReference type="NCBI Taxonomy" id="1206997"/>
    <lineage>
        <taxon>Bacteria</taxon>
        <taxon>Bacillati</taxon>
        <taxon>Actinomycetota</taxon>
        <taxon>Actinomycetes</taxon>
        <taxon>Pseudonocardiales</taxon>
        <taxon>Pseudonocardiaceae</taxon>
        <taxon>Pseudonocardia</taxon>
    </lineage>
</organism>
<keyword evidence="6" id="KW-1185">Reference proteome</keyword>
<dbReference type="Proteomes" id="UP001494902">
    <property type="component" value="Unassembled WGS sequence"/>
</dbReference>
<reference evidence="5 6" key="1">
    <citation type="submission" date="2024-03" db="EMBL/GenBank/DDBJ databases">
        <title>Draft genome sequence of Pseudonocardia nematodicida JCM 31783.</title>
        <authorList>
            <person name="Butdee W."/>
            <person name="Duangmal K."/>
        </authorList>
    </citation>
    <scope>NUCLEOTIDE SEQUENCE [LARGE SCALE GENOMIC DNA]</scope>
    <source>
        <strain evidence="5 6">JCM 31783</strain>
    </source>
</reference>
<protein>
    <submittedName>
        <fullName evidence="5">Glycosyltransferase</fullName>
        <ecNumber evidence="5">2.4.-.-</ecNumber>
    </submittedName>
</protein>
<proteinExistence type="inferred from homology"/>
<evidence type="ECO:0000256" key="2">
    <source>
        <dbReference type="ARBA" id="ARBA00006739"/>
    </source>
</evidence>
<comment type="similarity">
    <text evidence="2">Belongs to the glycosyltransferase 2 family.</text>
</comment>
<dbReference type="PANTHER" id="PTHR43179">
    <property type="entry name" value="RHAMNOSYLTRANSFERASE WBBL"/>
    <property type="match status" value="1"/>
</dbReference>
<dbReference type="InterPro" id="IPR029044">
    <property type="entry name" value="Nucleotide-diphossugar_trans"/>
</dbReference>
<evidence type="ECO:0000313" key="5">
    <source>
        <dbReference type="EMBL" id="MEQ3549046.1"/>
    </source>
</evidence>
<comment type="pathway">
    <text evidence="1">Cell wall biogenesis; cell wall polysaccharide biosynthesis.</text>
</comment>
<dbReference type="PANTHER" id="PTHR43179:SF12">
    <property type="entry name" value="GALACTOFURANOSYLTRANSFERASE GLFT2"/>
    <property type="match status" value="1"/>
</dbReference>
<keyword evidence="4 5" id="KW-0808">Transferase</keyword>
<comment type="caution">
    <text evidence="5">The sequence shown here is derived from an EMBL/GenBank/DDBJ whole genome shotgun (WGS) entry which is preliminary data.</text>
</comment>
<evidence type="ECO:0000256" key="4">
    <source>
        <dbReference type="ARBA" id="ARBA00022679"/>
    </source>
</evidence>
<dbReference type="GO" id="GO:0016757">
    <property type="term" value="F:glycosyltransferase activity"/>
    <property type="evidence" value="ECO:0007669"/>
    <property type="project" value="UniProtKB-KW"/>
</dbReference>
<dbReference type="RefSeq" id="WP_349296137.1">
    <property type="nucleotide sequence ID" value="NZ_JBEDNQ010000001.1"/>
</dbReference>